<keyword evidence="3" id="KW-1185">Reference proteome</keyword>
<feature type="chain" id="PRO_5047228079" evidence="1">
    <location>
        <begin position="34"/>
        <end position="229"/>
    </location>
</feature>
<evidence type="ECO:0000256" key="1">
    <source>
        <dbReference type="SAM" id="SignalP"/>
    </source>
</evidence>
<keyword evidence="1" id="KW-0732">Signal</keyword>
<organism evidence="2 3">
    <name type="scientific">Pelomonas lactea</name>
    <dbReference type="NCBI Taxonomy" id="3299030"/>
    <lineage>
        <taxon>Bacteria</taxon>
        <taxon>Pseudomonadati</taxon>
        <taxon>Pseudomonadota</taxon>
        <taxon>Betaproteobacteria</taxon>
        <taxon>Burkholderiales</taxon>
        <taxon>Sphaerotilaceae</taxon>
        <taxon>Roseateles</taxon>
    </lineage>
</organism>
<dbReference type="Proteomes" id="UP001606302">
    <property type="component" value="Unassembled WGS sequence"/>
</dbReference>
<feature type="signal peptide" evidence="1">
    <location>
        <begin position="1"/>
        <end position="33"/>
    </location>
</feature>
<evidence type="ECO:0000313" key="3">
    <source>
        <dbReference type="Proteomes" id="UP001606302"/>
    </source>
</evidence>
<accession>A0ABW7GMM6</accession>
<dbReference type="RefSeq" id="WP_394512122.1">
    <property type="nucleotide sequence ID" value="NZ_JBIGHX010000005.1"/>
</dbReference>
<sequence length="229" mass="24354">MSAERRDSRMNLRHLHRPLAAAALWLLAGAGEAAGAEPGNAQAWPRNASHPPARDVPLPPGATCTAHVAMDAQQGVLVCRDAGEPGVSLWSVRQAKDEPSPRFVRLLRWRGAAGARLSWHHAPSCPADAACPQGVLLADAFDDYCMGTTVLVADPPRPPKVAGRITELIEVAGDLQCVGATAALAGAEERIDIVVAEPLLRQTPAGLYVPIDPPMSYRLAKGKLLRIKR</sequence>
<name>A0ABW7GMM6_9BURK</name>
<evidence type="ECO:0000313" key="2">
    <source>
        <dbReference type="EMBL" id="MFG6463201.1"/>
    </source>
</evidence>
<reference evidence="2 3" key="1">
    <citation type="submission" date="2024-08" db="EMBL/GenBank/DDBJ databases">
        <authorList>
            <person name="Lu H."/>
        </authorList>
    </citation>
    <scope>NUCLEOTIDE SEQUENCE [LARGE SCALE GENOMIC DNA]</scope>
    <source>
        <strain evidence="2 3">DXS20W</strain>
    </source>
</reference>
<proteinExistence type="predicted"/>
<comment type="caution">
    <text evidence="2">The sequence shown here is derived from an EMBL/GenBank/DDBJ whole genome shotgun (WGS) entry which is preliminary data.</text>
</comment>
<gene>
    <name evidence="2" type="ORF">ACG04Q_16640</name>
</gene>
<protein>
    <submittedName>
        <fullName evidence="2">Uncharacterized protein</fullName>
    </submittedName>
</protein>
<dbReference type="EMBL" id="JBIGHX010000005">
    <property type="protein sequence ID" value="MFG6463201.1"/>
    <property type="molecule type" value="Genomic_DNA"/>
</dbReference>